<evidence type="ECO:0000256" key="1">
    <source>
        <dbReference type="SAM" id="SignalP"/>
    </source>
</evidence>
<sequence length="121" mass="13233">MEPMKSRKPTRTKYTVAVVTAAMAATVFAAAPASATTDYWYRDCSKDTKYTATVTKHKATTKRSGGNCQGHAYVRIKVDGEWGKWASSTGTALKQSPVYAIQESQHKDCNCSTANVHKLKP</sequence>
<dbReference type="EMBL" id="QUAK01000001">
    <property type="protein sequence ID" value="RFU88737.1"/>
    <property type="molecule type" value="Genomic_DNA"/>
</dbReference>
<evidence type="ECO:0000313" key="2">
    <source>
        <dbReference type="EMBL" id="RFU88737.1"/>
    </source>
</evidence>
<dbReference type="RefSeq" id="WP_128553821.1">
    <property type="nucleotide sequence ID" value="NZ_QUAK01000001.1"/>
</dbReference>
<feature type="signal peptide" evidence="1">
    <location>
        <begin position="1"/>
        <end position="29"/>
    </location>
</feature>
<protein>
    <recommendedName>
        <fullName evidence="4">DUF2690 domain-containing protein</fullName>
    </recommendedName>
</protein>
<organism evidence="2 3">
    <name type="scientific">Streptomyces triticagri</name>
    <dbReference type="NCBI Taxonomy" id="2293568"/>
    <lineage>
        <taxon>Bacteria</taxon>
        <taxon>Bacillati</taxon>
        <taxon>Actinomycetota</taxon>
        <taxon>Actinomycetes</taxon>
        <taxon>Kitasatosporales</taxon>
        <taxon>Streptomycetaceae</taxon>
        <taxon>Streptomyces</taxon>
    </lineage>
</organism>
<keyword evidence="1" id="KW-0732">Signal</keyword>
<evidence type="ECO:0008006" key="4">
    <source>
        <dbReference type="Google" id="ProtNLM"/>
    </source>
</evidence>
<proteinExistence type="predicted"/>
<name>A0A372MEI0_9ACTN</name>
<accession>A0A372MEI0</accession>
<feature type="chain" id="PRO_5038852223" description="DUF2690 domain-containing protein" evidence="1">
    <location>
        <begin position="30"/>
        <end position="121"/>
    </location>
</feature>
<dbReference type="Proteomes" id="UP000263094">
    <property type="component" value="Unassembled WGS sequence"/>
</dbReference>
<evidence type="ECO:0000313" key="3">
    <source>
        <dbReference type="Proteomes" id="UP000263094"/>
    </source>
</evidence>
<comment type="caution">
    <text evidence="2">The sequence shown here is derived from an EMBL/GenBank/DDBJ whole genome shotgun (WGS) entry which is preliminary data.</text>
</comment>
<dbReference type="OrthoDB" id="4312926at2"/>
<gene>
    <name evidence="2" type="ORF">DY218_00030</name>
</gene>
<dbReference type="AlphaFoldDB" id="A0A372MEI0"/>
<reference evidence="2 3" key="1">
    <citation type="submission" date="2018-08" db="EMBL/GenBank/DDBJ databases">
        <title>Isolation, diversity and antifungal activity of Actinobacteria from wheat.</title>
        <authorList>
            <person name="Han C."/>
        </authorList>
    </citation>
    <scope>NUCLEOTIDE SEQUENCE [LARGE SCALE GENOMIC DNA]</scope>
    <source>
        <strain evidence="2 3">NEAU-YY421</strain>
    </source>
</reference>
<keyword evidence="3" id="KW-1185">Reference proteome</keyword>